<evidence type="ECO:0000313" key="3">
    <source>
        <dbReference type="Proteomes" id="UP001295444"/>
    </source>
</evidence>
<proteinExistence type="predicted"/>
<evidence type="ECO:0000256" key="1">
    <source>
        <dbReference type="SAM" id="MobiDB-lite"/>
    </source>
</evidence>
<dbReference type="Proteomes" id="UP001295444">
    <property type="component" value="Chromosome 04"/>
</dbReference>
<protein>
    <submittedName>
        <fullName evidence="2">Uncharacterized protein</fullName>
    </submittedName>
</protein>
<dbReference type="AlphaFoldDB" id="A0AAD1S042"/>
<reference evidence="2" key="1">
    <citation type="submission" date="2022-03" db="EMBL/GenBank/DDBJ databases">
        <authorList>
            <person name="Alioto T."/>
            <person name="Alioto T."/>
            <person name="Gomez Garrido J."/>
        </authorList>
    </citation>
    <scope>NUCLEOTIDE SEQUENCE</scope>
</reference>
<feature type="region of interest" description="Disordered" evidence="1">
    <location>
        <begin position="1"/>
        <end position="27"/>
    </location>
</feature>
<organism evidence="2 3">
    <name type="scientific">Pelobates cultripes</name>
    <name type="common">Western spadefoot toad</name>
    <dbReference type="NCBI Taxonomy" id="61616"/>
    <lineage>
        <taxon>Eukaryota</taxon>
        <taxon>Metazoa</taxon>
        <taxon>Chordata</taxon>
        <taxon>Craniata</taxon>
        <taxon>Vertebrata</taxon>
        <taxon>Euteleostomi</taxon>
        <taxon>Amphibia</taxon>
        <taxon>Batrachia</taxon>
        <taxon>Anura</taxon>
        <taxon>Pelobatoidea</taxon>
        <taxon>Pelobatidae</taxon>
        <taxon>Pelobates</taxon>
    </lineage>
</organism>
<feature type="compositionally biased region" description="Polar residues" evidence="1">
    <location>
        <begin position="12"/>
        <end position="23"/>
    </location>
</feature>
<dbReference type="EMBL" id="OW240915">
    <property type="protein sequence ID" value="CAH2284016.1"/>
    <property type="molecule type" value="Genomic_DNA"/>
</dbReference>
<sequence>MASEDEADFPDSNVTSQETTIPPASQLICPGHKTLAKLKHSSKTPKMDIFTPVNNGTQMELQTKRASMQAKAET</sequence>
<keyword evidence="3" id="KW-1185">Reference proteome</keyword>
<name>A0AAD1S042_PELCU</name>
<gene>
    <name evidence="2" type="ORF">PECUL_23A013688</name>
</gene>
<feature type="non-terminal residue" evidence="2">
    <location>
        <position position="74"/>
    </location>
</feature>
<accession>A0AAD1S042</accession>
<evidence type="ECO:0000313" key="2">
    <source>
        <dbReference type="EMBL" id="CAH2284016.1"/>
    </source>
</evidence>